<organism evidence="2 3">
    <name type="scientific">Vibrio sinensis</name>
    <dbReference type="NCBI Taxonomy" id="2302434"/>
    <lineage>
        <taxon>Bacteria</taxon>
        <taxon>Pseudomonadati</taxon>
        <taxon>Pseudomonadota</taxon>
        <taxon>Gammaproteobacteria</taxon>
        <taxon>Vibrionales</taxon>
        <taxon>Vibrionaceae</taxon>
        <taxon>Vibrio</taxon>
    </lineage>
</organism>
<sequence length="395" mass="45189">MGSCFLIFIGATILSYLYVNITGLYNGDFGGVSTELSRLDLAVVLLLTLLPYVVLFFFYVFFKSISLGNERKVIITTSRRVTYLFCLILIWYLFVTFYFGVGLMGQGDVGVPAFISPFIKIINRINPFYLGVLFILVHEGSKKVLFFIVIALAVLGLSRAGIGVFLYIIMAFFVRLNFSPTSYVKKYPIRFILLIFIFPSFIGTIYDIRNELRDEILVSSLSIFELVFIKLIGRFSSFPNLAMIIQENIYFINNLPNLSENYFMLHGFAAVAGVSVIPDVIPERLLINIFGGDLFDKSYMVGFFGNLYISYLKSPIICVYNLFFLFLCILITYVYSIKLRFKYSVEYATLLLIYPMTSGSSLEFSTLALSVFLFYCVFRGINIILSQMKRRYVLE</sequence>
<comment type="caution">
    <text evidence="2">The sequence shown here is derived from an EMBL/GenBank/DDBJ whole genome shotgun (WGS) entry which is preliminary data.</text>
</comment>
<evidence type="ECO:0000256" key="1">
    <source>
        <dbReference type="SAM" id="Phobius"/>
    </source>
</evidence>
<dbReference type="NCBIfam" id="NF033860">
    <property type="entry name" value="Wzy_O6_O28"/>
    <property type="match status" value="1"/>
</dbReference>
<keyword evidence="1" id="KW-1133">Transmembrane helix</keyword>
<feature type="transmembrane region" description="Helical" evidence="1">
    <location>
        <begin position="5"/>
        <end position="21"/>
    </location>
</feature>
<name>A0A3A6QTT0_9VIBR</name>
<keyword evidence="3" id="KW-1185">Reference proteome</keyword>
<feature type="transmembrane region" description="Helical" evidence="1">
    <location>
        <begin position="189"/>
        <end position="208"/>
    </location>
</feature>
<proteinExistence type="predicted"/>
<dbReference type="Proteomes" id="UP000273252">
    <property type="component" value="Unassembled WGS sequence"/>
</dbReference>
<feature type="transmembrane region" description="Helical" evidence="1">
    <location>
        <begin position="41"/>
        <end position="62"/>
    </location>
</feature>
<feature type="transmembrane region" description="Helical" evidence="1">
    <location>
        <begin position="83"/>
        <end position="101"/>
    </location>
</feature>
<feature type="transmembrane region" description="Helical" evidence="1">
    <location>
        <begin position="364"/>
        <end position="385"/>
    </location>
</feature>
<dbReference type="EMBL" id="QVMU01000005">
    <property type="protein sequence ID" value="RJX72377.1"/>
    <property type="molecule type" value="Genomic_DNA"/>
</dbReference>
<evidence type="ECO:0008006" key="4">
    <source>
        <dbReference type="Google" id="ProtNLM"/>
    </source>
</evidence>
<feature type="transmembrane region" description="Helical" evidence="1">
    <location>
        <begin position="144"/>
        <end position="169"/>
    </location>
</feature>
<keyword evidence="1" id="KW-0812">Transmembrane</keyword>
<accession>A0A3A6QTT0</accession>
<feature type="transmembrane region" description="Helical" evidence="1">
    <location>
        <begin position="317"/>
        <end position="337"/>
    </location>
</feature>
<dbReference type="AlphaFoldDB" id="A0A3A6QTT0"/>
<evidence type="ECO:0000313" key="2">
    <source>
        <dbReference type="EMBL" id="RJX72377.1"/>
    </source>
</evidence>
<protein>
    <recommendedName>
        <fullName evidence="4">Oligosaccharide repeat unit polymerase</fullName>
    </recommendedName>
</protein>
<feature type="transmembrane region" description="Helical" evidence="1">
    <location>
        <begin position="121"/>
        <end position="137"/>
    </location>
</feature>
<keyword evidence="1" id="KW-0472">Membrane</keyword>
<gene>
    <name evidence="2" type="ORF">DZ860_08170</name>
</gene>
<evidence type="ECO:0000313" key="3">
    <source>
        <dbReference type="Proteomes" id="UP000273252"/>
    </source>
</evidence>
<reference evidence="2 3" key="1">
    <citation type="submission" date="2018-08" db="EMBL/GenBank/DDBJ databases">
        <title>Vibrio isolated from the Eastern China Marginal Seas.</title>
        <authorList>
            <person name="Li Y."/>
        </authorList>
    </citation>
    <scope>NUCLEOTIDE SEQUENCE [LARGE SCALE GENOMIC DNA]</scope>
    <source>
        <strain evidence="2 3">BEI233</strain>
    </source>
</reference>